<sequence>MPTADYYTRHYLTAMTILWSSTFSMSVLFFPKVYKLFVVVAKDEDMLRDEPKSIDHVLDILGENSGTVYSGKQGTFLLDRYQKKRDTSPTVFDYSHATVESNISGSHVFRVHGSPGFYDLLIQVENEIELYKWCRQFKRSFSLPL</sequence>
<keyword evidence="3" id="KW-1185">Reference proteome</keyword>
<keyword evidence="1" id="KW-0812">Transmembrane</keyword>
<gene>
    <name evidence="2" type="ORF">MFLAVUS_010316</name>
</gene>
<comment type="caution">
    <text evidence="2">The sequence shown here is derived from an EMBL/GenBank/DDBJ whole genome shotgun (WGS) entry which is preliminary data.</text>
</comment>
<keyword evidence="1" id="KW-0472">Membrane</keyword>
<evidence type="ECO:0000256" key="1">
    <source>
        <dbReference type="SAM" id="Phobius"/>
    </source>
</evidence>
<proteinExistence type="predicted"/>
<protein>
    <submittedName>
        <fullName evidence="2">Uncharacterized protein</fullName>
    </submittedName>
</protein>
<dbReference type="Proteomes" id="UP001473302">
    <property type="component" value="Unassembled WGS sequence"/>
</dbReference>
<evidence type="ECO:0000313" key="2">
    <source>
        <dbReference type="EMBL" id="GAA5816783.1"/>
    </source>
</evidence>
<reference evidence="2 3" key="1">
    <citation type="submission" date="2024-04" db="EMBL/GenBank/DDBJ databases">
        <title>genome sequences of Mucor flavus KT1a and Helicostylum pulchrum KT1b strains isolated from the surface of a dry-aged beef.</title>
        <authorList>
            <person name="Toyotome T."/>
            <person name="Hosono M."/>
            <person name="Torimaru M."/>
            <person name="Fukuda K."/>
            <person name="Mikami N."/>
        </authorList>
    </citation>
    <scope>NUCLEOTIDE SEQUENCE [LARGE SCALE GENOMIC DNA]</scope>
    <source>
        <strain evidence="2 3">KT1a</strain>
    </source>
</reference>
<organism evidence="2 3">
    <name type="scientific">Mucor flavus</name>
    <dbReference type="NCBI Taxonomy" id="439312"/>
    <lineage>
        <taxon>Eukaryota</taxon>
        <taxon>Fungi</taxon>
        <taxon>Fungi incertae sedis</taxon>
        <taxon>Mucoromycota</taxon>
        <taxon>Mucoromycotina</taxon>
        <taxon>Mucoromycetes</taxon>
        <taxon>Mucorales</taxon>
        <taxon>Mucorineae</taxon>
        <taxon>Mucoraceae</taxon>
        <taxon>Mucor</taxon>
    </lineage>
</organism>
<evidence type="ECO:0000313" key="3">
    <source>
        <dbReference type="Proteomes" id="UP001473302"/>
    </source>
</evidence>
<name>A0ABP9ZCD1_9FUNG</name>
<feature type="transmembrane region" description="Helical" evidence="1">
    <location>
        <begin position="12"/>
        <end position="30"/>
    </location>
</feature>
<keyword evidence="1" id="KW-1133">Transmembrane helix</keyword>
<accession>A0ABP9ZCD1</accession>
<dbReference type="EMBL" id="BAABUK010000035">
    <property type="protein sequence ID" value="GAA5816783.1"/>
    <property type="molecule type" value="Genomic_DNA"/>
</dbReference>